<dbReference type="Pfam" id="PF13520">
    <property type="entry name" value="AA_permease_2"/>
    <property type="match status" value="1"/>
</dbReference>
<dbReference type="EMBL" id="JMFG01000002">
    <property type="protein sequence ID" value="KDA54971.1"/>
    <property type="molecule type" value="Genomic_DNA"/>
</dbReference>
<evidence type="ECO:0000313" key="7">
    <source>
        <dbReference type="EMBL" id="KDA54971.1"/>
    </source>
</evidence>
<reference evidence="7 8" key="1">
    <citation type="submission" date="2014-04" db="EMBL/GenBank/DDBJ databases">
        <title>The Genome Sequence of Thermoanaerobaculum aquaticum MP-01, The First Cultivated Group 23 Acidobacterium.</title>
        <authorList>
            <person name="Stamps B.W."/>
            <person name="Losey N.A."/>
            <person name="Lawson P.A."/>
            <person name="Stevenson B.S."/>
        </authorList>
    </citation>
    <scope>NUCLEOTIDE SEQUENCE [LARGE SCALE GENOMIC DNA]</scope>
    <source>
        <strain evidence="7 8">MP-01</strain>
    </source>
</reference>
<proteinExistence type="predicted"/>
<feature type="transmembrane region" description="Helical" evidence="6">
    <location>
        <begin position="45"/>
        <end position="67"/>
    </location>
</feature>
<keyword evidence="2" id="KW-0813">Transport</keyword>
<name>A0A062Y3J0_9BACT</name>
<keyword evidence="4 6" id="KW-1133">Transmembrane helix</keyword>
<keyword evidence="8" id="KW-1185">Reference proteome</keyword>
<comment type="subcellular location">
    <subcellularLocation>
        <location evidence="1">Membrane</location>
        <topology evidence="1">Multi-pass membrane protein</topology>
    </subcellularLocation>
</comment>
<dbReference type="Proteomes" id="UP000027284">
    <property type="component" value="Unassembled WGS sequence"/>
</dbReference>
<evidence type="ECO:0000256" key="1">
    <source>
        <dbReference type="ARBA" id="ARBA00004141"/>
    </source>
</evidence>
<dbReference type="PIRSF" id="PIRSF006060">
    <property type="entry name" value="AA_transporter"/>
    <property type="match status" value="1"/>
</dbReference>
<keyword evidence="5 6" id="KW-0472">Membrane</keyword>
<feature type="transmembrane region" description="Helical" evidence="6">
    <location>
        <begin position="332"/>
        <end position="354"/>
    </location>
</feature>
<feature type="transmembrane region" description="Helical" evidence="6">
    <location>
        <begin position="110"/>
        <end position="131"/>
    </location>
</feature>
<feature type="transmembrane region" description="Helical" evidence="6">
    <location>
        <begin position="469"/>
        <end position="486"/>
    </location>
</feature>
<sequence>MAVKRVPFRAMFGAWKALFATKPLSELQAEYSTSQLKRVLSVWDLIGLGIGAIIGAGIFATVGTAAAGDAARPGAGPGIILSFVLTAAVCGLAALCYAEMAAMVPIAGSAYTYAYATLGEIFAWIIGWDLIIEYAVGNVAVAISWSGYFCELLRGLGITVPAWASTDLRTALASPEILAAAPRVLGIPIVVNLPAMGIVLLLTWVLVRGIRESSRTNAVMVLIKLAVLAFFVVVGLFYVQPENYKPFLPNGWHGVWAGAAIVFFAYIGFDAVSTAAEECRNPARDLPRGIIGSLVISTLIYVAVAAVVTGMVPWTELATAEPLTVAMNRYNLGWAAGLVAVGSVAAHTAVLLVFQLGQPRIFYAMARDGLLPQAFARVHPKYRTPYVTTILTGVVVAGFAGFANIEEMVDLTNIGTLFAFALVSAGVIVLRFTNPQAPRPFRVPLSPWLPLLSVVACLGLALGLPRITWLRFLAWLALGLVVYVVYGRRFSQLRKANSSSQNSV</sequence>
<dbReference type="Gene3D" id="1.20.1740.10">
    <property type="entry name" value="Amino acid/polyamine transporter I"/>
    <property type="match status" value="1"/>
</dbReference>
<dbReference type="AlphaFoldDB" id="A0A062Y3J0"/>
<feature type="transmembrane region" description="Helical" evidence="6">
    <location>
        <begin position="290"/>
        <end position="312"/>
    </location>
</feature>
<feature type="transmembrane region" description="Helical" evidence="6">
    <location>
        <begin position="185"/>
        <end position="207"/>
    </location>
</feature>
<feature type="transmembrane region" description="Helical" evidence="6">
    <location>
        <begin position="411"/>
        <end position="433"/>
    </location>
</feature>
<feature type="transmembrane region" description="Helical" evidence="6">
    <location>
        <begin position="219"/>
        <end position="239"/>
    </location>
</feature>
<feature type="transmembrane region" description="Helical" evidence="6">
    <location>
        <begin position="386"/>
        <end position="405"/>
    </location>
</feature>
<dbReference type="PANTHER" id="PTHR43243:SF4">
    <property type="entry name" value="CATIONIC AMINO ACID TRANSPORTER 4"/>
    <property type="match status" value="1"/>
</dbReference>
<dbReference type="PANTHER" id="PTHR43243">
    <property type="entry name" value="INNER MEMBRANE TRANSPORTER YGJI-RELATED"/>
    <property type="match status" value="1"/>
</dbReference>
<organism evidence="7 8">
    <name type="scientific">Thermoanaerobaculum aquaticum</name>
    <dbReference type="NCBI Taxonomy" id="1312852"/>
    <lineage>
        <taxon>Bacteria</taxon>
        <taxon>Pseudomonadati</taxon>
        <taxon>Acidobacteriota</taxon>
        <taxon>Thermoanaerobaculia</taxon>
        <taxon>Thermoanaerobaculales</taxon>
        <taxon>Thermoanaerobaculaceae</taxon>
        <taxon>Thermoanaerobaculum</taxon>
    </lineage>
</organism>
<evidence type="ECO:0000256" key="3">
    <source>
        <dbReference type="ARBA" id="ARBA00022692"/>
    </source>
</evidence>
<evidence type="ECO:0000256" key="4">
    <source>
        <dbReference type="ARBA" id="ARBA00022989"/>
    </source>
</evidence>
<accession>A0A062Y3J0</accession>
<feature type="transmembrane region" description="Helical" evidence="6">
    <location>
        <begin position="445"/>
        <end position="463"/>
    </location>
</feature>
<feature type="transmembrane region" description="Helical" evidence="6">
    <location>
        <begin position="79"/>
        <end position="98"/>
    </location>
</feature>
<evidence type="ECO:0000256" key="5">
    <source>
        <dbReference type="ARBA" id="ARBA00023136"/>
    </source>
</evidence>
<feature type="transmembrane region" description="Helical" evidence="6">
    <location>
        <begin position="251"/>
        <end position="269"/>
    </location>
</feature>
<protein>
    <submittedName>
        <fullName evidence="7">Amino acid permease</fullName>
    </submittedName>
</protein>
<dbReference type="STRING" id="1312852.EG19_03995"/>
<keyword evidence="3 6" id="KW-0812">Transmembrane</keyword>
<dbReference type="GO" id="GO:0015171">
    <property type="term" value="F:amino acid transmembrane transporter activity"/>
    <property type="evidence" value="ECO:0007669"/>
    <property type="project" value="TreeGrafter"/>
</dbReference>
<dbReference type="GO" id="GO:0016020">
    <property type="term" value="C:membrane"/>
    <property type="evidence" value="ECO:0007669"/>
    <property type="project" value="UniProtKB-SubCell"/>
</dbReference>
<evidence type="ECO:0000313" key="8">
    <source>
        <dbReference type="Proteomes" id="UP000027284"/>
    </source>
</evidence>
<evidence type="ECO:0000256" key="6">
    <source>
        <dbReference type="SAM" id="Phobius"/>
    </source>
</evidence>
<gene>
    <name evidence="7" type="ORF">EG19_03995</name>
</gene>
<evidence type="ECO:0000256" key="2">
    <source>
        <dbReference type="ARBA" id="ARBA00022448"/>
    </source>
</evidence>
<comment type="caution">
    <text evidence="7">The sequence shown here is derived from an EMBL/GenBank/DDBJ whole genome shotgun (WGS) entry which is preliminary data.</text>
</comment>
<dbReference type="InterPro" id="IPR002293">
    <property type="entry name" value="AA/rel_permease1"/>
</dbReference>